<accession>A0A7C3UPL3</accession>
<sequence length="317" mass="36860">MRKRLKVYCDRMPSRWLGFFLFLFLSCAKKALPPSPDRFPPRLLEINSPNRTEVVLTFDEEIKEGRFLIFSPKETVGIRAIKIKNKKLTIYTKPLHKETYRLVGEVSDLLNNFRHLNVRFLGSTEKETIKPEIKGISLIKDDLLEITFSEPMETTNFQFFSFPIGRESISLFWSEGMEKAGLKFKSHLPYISFLFPPTLTDLEGNRLKKGMVFQRFFDTLRTTKKQEGKVFLGEKGVEGVIIFVSNDYSLFALTDKEGNFQFNLPVGSYKVFAFYDQDFDNLIDFSSFSDLEVPSEPVFLRLEPEKEPKPLSDYLSR</sequence>
<dbReference type="AlphaFoldDB" id="A0A7C3UPL3"/>
<dbReference type="PROSITE" id="PS51257">
    <property type="entry name" value="PROKAR_LIPOPROTEIN"/>
    <property type="match status" value="1"/>
</dbReference>
<dbReference type="InterPro" id="IPR008969">
    <property type="entry name" value="CarboxyPept-like_regulatory"/>
</dbReference>
<protein>
    <recommendedName>
        <fullName evidence="2">SbsA Ig-like domain-containing protein</fullName>
    </recommendedName>
</protein>
<reference evidence="1" key="1">
    <citation type="journal article" date="2020" name="mSystems">
        <title>Genome- and Community-Level Interaction Insights into Carbon Utilization and Element Cycling Functions of Hydrothermarchaeota in Hydrothermal Sediment.</title>
        <authorList>
            <person name="Zhou Z."/>
            <person name="Liu Y."/>
            <person name="Xu W."/>
            <person name="Pan J."/>
            <person name="Luo Z.H."/>
            <person name="Li M."/>
        </authorList>
    </citation>
    <scope>NUCLEOTIDE SEQUENCE [LARGE SCALE GENOMIC DNA]</scope>
    <source>
        <strain evidence="1">SpSt-906</strain>
    </source>
</reference>
<evidence type="ECO:0000313" key="1">
    <source>
        <dbReference type="EMBL" id="HGE99144.1"/>
    </source>
</evidence>
<dbReference type="EMBL" id="DTMQ01000019">
    <property type="protein sequence ID" value="HGE99144.1"/>
    <property type="molecule type" value="Genomic_DNA"/>
</dbReference>
<comment type="caution">
    <text evidence="1">The sequence shown here is derived from an EMBL/GenBank/DDBJ whole genome shotgun (WGS) entry which is preliminary data.</text>
</comment>
<evidence type="ECO:0008006" key="2">
    <source>
        <dbReference type="Google" id="ProtNLM"/>
    </source>
</evidence>
<organism evidence="1">
    <name type="scientific">candidate division WOR-3 bacterium</name>
    <dbReference type="NCBI Taxonomy" id="2052148"/>
    <lineage>
        <taxon>Bacteria</taxon>
        <taxon>Bacteria division WOR-3</taxon>
    </lineage>
</organism>
<name>A0A7C3UPL3_UNCW3</name>
<dbReference type="SUPFAM" id="SSF49464">
    <property type="entry name" value="Carboxypeptidase regulatory domain-like"/>
    <property type="match status" value="1"/>
</dbReference>
<proteinExistence type="predicted"/>
<gene>
    <name evidence="1" type="ORF">ENX07_03630</name>
</gene>